<dbReference type="SUPFAM" id="SSF53756">
    <property type="entry name" value="UDP-Glycosyltransferase/glycogen phosphorylase"/>
    <property type="match status" value="1"/>
</dbReference>
<dbReference type="Gene3D" id="3.90.550.10">
    <property type="entry name" value="Spore Coat Polysaccharide Biosynthesis Protein SpsA, Chain A"/>
    <property type="match status" value="1"/>
</dbReference>
<evidence type="ECO:0000259" key="1">
    <source>
        <dbReference type="Pfam" id="PF00535"/>
    </source>
</evidence>
<accession>A0A0R0CN43</accession>
<dbReference type="RefSeq" id="WP_083490616.1">
    <property type="nucleotide sequence ID" value="NZ_LDJI01000003.1"/>
</dbReference>
<dbReference type="PANTHER" id="PTHR43685:SF2">
    <property type="entry name" value="GLYCOSYLTRANSFERASE 2-LIKE DOMAIN-CONTAINING PROTEIN"/>
    <property type="match status" value="1"/>
</dbReference>
<dbReference type="PATRIC" id="fig|405444.3.peg.2331"/>
<comment type="caution">
    <text evidence="2">The sequence shown here is derived from an EMBL/GenBank/DDBJ whole genome shotgun (WGS) entry which is preliminary data.</text>
</comment>
<dbReference type="SUPFAM" id="SSF53448">
    <property type="entry name" value="Nucleotide-diphospho-sugar transferases"/>
    <property type="match status" value="1"/>
</dbReference>
<dbReference type="OrthoDB" id="9816564at2"/>
<protein>
    <recommendedName>
        <fullName evidence="1">Glycosyltransferase 2-like domain-containing protein</fullName>
    </recommendedName>
</protein>
<dbReference type="PANTHER" id="PTHR43685">
    <property type="entry name" value="GLYCOSYLTRANSFERASE"/>
    <property type="match status" value="1"/>
</dbReference>
<sequence length="725" mass="79496">MTGLRVFVTRELFPFTAGGIGRVVANILMTSTQQERERTAILYVGDGVDAHAFSSAYPDVQFHATHIGTYQTIDDSGRRYPPYAAFNNTVLHWESVLILQGLRALQDQHGALDYVEFVDWGAAAFASTQEKLLGNDFAETTLAVRLHTTDSILADFEPRAQSIHGLSLYDVERKALADCDLIVGQLAPVSEAFRAFYGFEVDDWTQRSCVHSPPVLLDTLPLATASVTLEDSTDLLFTSKLQDIKRPDVFIRGCVQFMRENPAYHGKAVFLAHSFDAAYQQSIMDLVPADLANRVVFAKGINGAIREKMIAGSVCIFPSPWESFCLAAYEASLSGAICVLNDRNPAFGDDTPWQSWQNCVKFDGTPASLSHALGELFSHTRPRQVPVTQPSTPVPWQAAIAPAPQAPLEPPRLSAIVINQDTGRGLMPSIDSLLASSCLVHEVVVVDDASIDPISREVLKRLESVDKRVRVLRLPVRSGPAAARNAGLAAVDGEHVLFLRAGEQLAPHFLGAAVRGLATRPAYDVVVSHHGLAATLPGVGDRETGFDHCNVHYGEARLAGLYENRFAPDSFVMRTERARALGFDEAIPANETWELLLRACQQGVRFIASSSVDVMSKPAYPLLSSLHGDVSAAVMEAQRRLLHGKRVRLGALRVPGYAMSVQGSGGAVTLMSMDETSHRLQELMDSETVRYTLALANLLQRRAPWTLRLGKRLIARLRPLYQRLR</sequence>
<evidence type="ECO:0000313" key="3">
    <source>
        <dbReference type="Proteomes" id="UP000050864"/>
    </source>
</evidence>
<dbReference type="STRING" id="405444.ABB26_01005"/>
<dbReference type="Gene3D" id="3.40.50.2000">
    <property type="entry name" value="Glycogen Phosphorylase B"/>
    <property type="match status" value="1"/>
</dbReference>
<dbReference type="AlphaFoldDB" id="A0A0R0CN43"/>
<dbReference type="EMBL" id="LDJI01000003">
    <property type="protein sequence ID" value="KRG66248.1"/>
    <property type="molecule type" value="Genomic_DNA"/>
</dbReference>
<proteinExistence type="predicted"/>
<dbReference type="Pfam" id="PF00535">
    <property type="entry name" value="Glycos_transf_2"/>
    <property type="match status" value="1"/>
</dbReference>
<reference evidence="2 3" key="1">
    <citation type="submission" date="2015-05" db="EMBL/GenBank/DDBJ databases">
        <title>Genome sequencing and analysis of members of genus Stenotrophomonas.</title>
        <authorList>
            <person name="Patil P.P."/>
            <person name="Midha S."/>
            <person name="Patil P.B."/>
        </authorList>
    </citation>
    <scope>NUCLEOTIDE SEQUENCE [LARGE SCALE GENOMIC DNA]</scope>
    <source>
        <strain evidence="2 3">DSM 18929</strain>
    </source>
</reference>
<dbReference type="Proteomes" id="UP000050864">
    <property type="component" value="Unassembled WGS sequence"/>
</dbReference>
<evidence type="ECO:0000313" key="2">
    <source>
        <dbReference type="EMBL" id="KRG66248.1"/>
    </source>
</evidence>
<keyword evidence="3" id="KW-1185">Reference proteome</keyword>
<dbReference type="InterPro" id="IPR001173">
    <property type="entry name" value="Glyco_trans_2-like"/>
</dbReference>
<gene>
    <name evidence="2" type="ORF">ABB26_01005</name>
</gene>
<dbReference type="InterPro" id="IPR050834">
    <property type="entry name" value="Glycosyltransf_2"/>
</dbReference>
<dbReference type="InterPro" id="IPR029044">
    <property type="entry name" value="Nucleotide-diphossugar_trans"/>
</dbReference>
<feature type="domain" description="Glycosyltransferase 2-like" evidence="1">
    <location>
        <begin position="426"/>
        <end position="528"/>
    </location>
</feature>
<name>A0A0R0CN43_9GAMM</name>
<organism evidence="2 3">
    <name type="scientific">Stenotrophomonas humi</name>
    <dbReference type="NCBI Taxonomy" id="405444"/>
    <lineage>
        <taxon>Bacteria</taxon>
        <taxon>Pseudomonadati</taxon>
        <taxon>Pseudomonadota</taxon>
        <taxon>Gammaproteobacteria</taxon>
        <taxon>Lysobacterales</taxon>
        <taxon>Lysobacteraceae</taxon>
        <taxon>Stenotrophomonas</taxon>
    </lineage>
</organism>